<evidence type="ECO:0000313" key="4">
    <source>
        <dbReference type="Proteomes" id="UP000019471"/>
    </source>
</evidence>
<dbReference type="InterPro" id="IPR047205">
    <property type="entry name" value="RMP1"/>
</dbReference>
<comment type="caution">
    <text evidence="3">The sequence shown here is derived from an EMBL/GenBank/DDBJ whole genome shotgun (WGS) entry which is preliminary data.</text>
</comment>
<dbReference type="RefSeq" id="XP_007743432.1">
    <property type="nucleotide sequence ID" value="XM_007745242.1"/>
</dbReference>
<keyword evidence="4" id="KW-1185">Reference proteome</keyword>
<reference evidence="3 4" key="1">
    <citation type="submission" date="2013-03" db="EMBL/GenBank/DDBJ databases">
        <title>The Genome Sequence of Cladophialophora psammophila CBS 110553.</title>
        <authorList>
            <consortium name="The Broad Institute Genomics Platform"/>
            <person name="Cuomo C."/>
            <person name="de Hoog S."/>
            <person name="Gorbushina A."/>
            <person name="Walker B."/>
            <person name="Young S.K."/>
            <person name="Zeng Q."/>
            <person name="Gargeya S."/>
            <person name="Fitzgerald M."/>
            <person name="Haas B."/>
            <person name="Abouelleil A."/>
            <person name="Allen A.W."/>
            <person name="Alvarado L."/>
            <person name="Arachchi H.M."/>
            <person name="Berlin A.M."/>
            <person name="Chapman S.B."/>
            <person name="Gainer-Dewar J."/>
            <person name="Goldberg J."/>
            <person name="Griggs A."/>
            <person name="Gujja S."/>
            <person name="Hansen M."/>
            <person name="Howarth C."/>
            <person name="Imamovic A."/>
            <person name="Ireland A."/>
            <person name="Larimer J."/>
            <person name="McCowan C."/>
            <person name="Murphy C."/>
            <person name="Pearson M."/>
            <person name="Poon T.W."/>
            <person name="Priest M."/>
            <person name="Roberts A."/>
            <person name="Saif S."/>
            <person name="Shea T."/>
            <person name="Sisk P."/>
            <person name="Sykes S."/>
            <person name="Wortman J."/>
            <person name="Nusbaum C."/>
            <person name="Birren B."/>
        </authorList>
    </citation>
    <scope>NUCLEOTIDE SEQUENCE [LARGE SCALE GENOMIC DNA]</scope>
    <source>
        <strain evidence="3 4">CBS 110553</strain>
    </source>
</reference>
<dbReference type="PANTHER" id="PTHR37792:SF1">
    <property type="entry name" value="RIBONUCLEASE MRP PROTEIN SUBUNIT RMP1"/>
    <property type="match status" value="1"/>
</dbReference>
<dbReference type="CDD" id="cd22573">
    <property type="entry name" value="RMP1_RBD"/>
    <property type="match status" value="1"/>
</dbReference>
<feature type="compositionally biased region" description="Polar residues" evidence="1">
    <location>
        <begin position="23"/>
        <end position="41"/>
    </location>
</feature>
<dbReference type="AlphaFoldDB" id="W9XP65"/>
<organism evidence="3 4">
    <name type="scientific">Cladophialophora psammophila CBS 110553</name>
    <dbReference type="NCBI Taxonomy" id="1182543"/>
    <lineage>
        <taxon>Eukaryota</taxon>
        <taxon>Fungi</taxon>
        <taxon>Dikarya</taxon>
        <taxon>Ascomycota</taxon>
        <taxon>Pezizomycotina</taxon>
        <taxon>Eurotiomycetes</taxon>
        <taxon>Chaetothyriomycetidae</taxon>
        <taxon>Chaetothyriales</taxon>
        <taxon>Herpotrichiellaceae</taxon>
        <taxon>Cladophialophora</taxon>
    </lineage>
</organism>
<dbReference type="HOGENOM" id="CLU_031977_2_0_1"/>
<feature type="compositionally biased region" description="Polar residues" evidence="1">
    <location>
        <begin position="361"/>
        <end position="370"/>
    </location>
</feature>
<name>W9XP65_9EURO</name>
<accession>W9XP65</accession>
<dbReference type="EMBL" id="AMGX01000006">
    <property type="protein sequence ID" value="EXJ72134.1"/>
    <property type="molecule type" value="Genomic_DNA"/>
</dbReference>
<dbReference type="GO" id="GO:0000466">
    <property type="term" value="P:maturation of 5.8S rRNA from tricistronic rRNA transcript (SSU-rRNA, 5.8S rRNA, LSU-rRNA)"/>
    <property type="evidence" value="ECO:0007669"/>
    <property type="project" value="TreeGrafter"/>
</dbReference>
<dbReference type="Pfam" id="PF20945">
    <property type="entry name" value="RMP1"/>
    <property type="match status" value="1"/>
</dbReference>
<feature type="region of interest" description="Disordered" evidence="1">
    <location>
        <begin position="1"/>
        <end position="41"/>
    </location>
</feature>
<dbReference type="GO" id="GO:0000294">
    <property type="term" value="P:nuclear-transcribed mRNA catabolic process, RNase MRP-dependent"/>
    <property type="evidence" value="ECO:0007669"/>
    <property type="project" value="TreeGrafter"/>
</dbReference>
<dbReference type="STRING" id="1182543.W9XP65"/>
<dbReference type="GO" id="GO:0000172">
    <property type="term" value="C:ribonuclease MRP complex"/>
    <property type="evidence" value="ECO:0007669"/>
    <property type="project" value="InterPro"/>
</dbReference>
<dbReference type="PANTHER" id="PTHR37792">
    <property type="entry name" value="RIBONUCLEASE MRP PROTEIN SUBUNIT RMP1"/>
    <property type="match status" value="1"/>
</dbReference>
<evidence type="ECO:0000259" key="2">
    <source>
        <dbReference type="Pfam" id="PF20945"/>
    </source>
</evidence>
<protein>
    <recommendedName>
        <fullName evidence="2">RNase MRP protein 1 RNA binding domain-containing protein</fullName>
    </recommendedName>
</protein>
<evidence type="ECO:0000313" key="3">
    <source>
        <dbReference type="EMBL" id="EXJ72134.1"/>
    </source>
</evidence>
<dbReference type="Proteomes" id="UP000019471">
    <property type="component" value="Unassembled WGS sequence"/>
</dbReference>
<sequence length="406" mass="44652">MQGKGTTSRGKRWGPHPPREIRQQSGLTKSGSDASTLRETSNGESKFTLSFAKSILDKIWIRNKNQHRTQPWWKSLSMLRKAVSQLVLVEQEERFLRGIVGQGRMDAKVVRKRFERETQVRKEKEIWVDWIRQVLVPKAYLGFSGLVSDTQFANLGVVLVGVLADVASSVGLPTLSRQEGAEEGGLEITPTRRVQTETETVKARCLTATSIRVTGFQSGEVVERTYDSDDLGEVVERKGGDLKEEQPGNAPRPDRNPDRIPAPTANGDQPVAADGAIDGDVGKKKAASVRVIEERRRENPTSRTERSTTDSPSSLLATLQRDPTTTSQDAGGTHAPSAQPPVPECTENLMLKDELKDSIGTPETATGKKNNQNDDKSKPTSRPSSHKVKRKRKGKNAIDDLFAGLA</sequence>
<feature type="compositionally biased region" description="Basic and acidic residues" evidence="1">
    <location>
        <begin position="234"/>
        <end position="258"/>
    </location>
</feature>
<dbReference type="GeneID" id="19189359"/>
<feature type="compositionally biased region" description="Polar residues" evidence="1">
    <location>
        <begin position="309"/>
        <end position="330"/>
    </location>
</feature>
<dbReference type="InterPro" id="IPR047204">
    <property type="entry name" value="RMP1_RBD"/>
</dbReference>
<feature type="domain" description="RNase MRP protein 1 RNA binding" evidence="2">
    <location>
        <begin position="55"/>
        <end position="164"/>
    </location>
</feature>
<proteinExistence type="predicted"/>
<dbReference type="OrthoDB" id="5414547at2759"/>
<feature type="compositionally biased region" description="Basic and acidic residues" evidence="1">
    <location>
        <begin position="291"/>
        <end position="308"/>
    </location>
</feature>
<dbReference type="eggNOG" id="ENOG502S2QW">
    <property type="taxonomic scope" value="Eukaryota"/>
</dbReference>
<dbReference type="GO" id="GO:0042134">
    <property type="term" value="F:rRNA primary transcript binding"/>
    <property type="evidence" value="ECO:0007669"/>
    <property type="project" value="InterPro"/>
</dbReference>
<feature type="region of interest" description="Disordered" evidence="1">
    <location>
        <begin position="224"/>
        <end position="406"/>
    </location>
</feature>
<feature type="compositionally biased region" description="Basic residues" evidence="1">
    <location>
        <begin position="384"/>
        <end position="395"/>
    </location>
</feature>
<evidence type="ECO:0000256" key="1">
    <source>
        <dbReference type="SAM" id="MobiDB-lite"/>
    </source>
</evidence>
<gene>
    <name evidence="3" type="ORF">A1O5_04638</name>
</gene>